<dbReference type="GO" id="GO:0046872">
    <property type="term" value="F:metal ion binding"/>
    <property type="evidence" value="ECO:0007669"/>
    <property type="project" value="UniProtKB-KW"/>
</dbReference>
<dbReference type="AlphaFoldDB" id="Q2IMB6"/>
<dbReference type="SUPFAM" id="SSF55031">
    <property type="entry name" value="Bacterial exopeptidase dimerisation domain"/>
    <property type="match status" value="1"/>
</dbReference>
<dbReference type="KEGG" id="ade:Adeh_0170"/>
<protein>
    <submittedName>
        <fullName evidence="5">Glutamate carboxypeptidase</fullName>
        <ecNumber evidence="5">3.4.17.11</ecNumber>
    </submittedName>
</protein>
<dbReference type="SUPFAM" id="SSF53187">
    <property type="entry name" value="Zn-dependent exopeptidases"/>
    <property type="match status" value="1"/>
</dbReference>
<dbReference type="InterPro" id="IPR050072">
    <property type="entry name" value="Peptidase_M20A"/>
</dbReference>
<dbReference type="RefSeq" id="WP_011419230.1">
    <property type="nucleotide sequence ID" value="NC_007760.1"/>
</dbReference>
<dbReference type="Proteomes" id="UP000001935">
    <property type="component" value="Chromosome"/>
</dbReference>
<dbReference type="InterPro" id="IPR036264">
    <property type="entry name" value="Bact_exopeptidase_dim_dom"/>
</dbReference>
<dbReference type="PANTHER" id="PTHR43808">
    <property type="entry name" value="ACETYLORNITHINE DEACETYLASE"/>
    <property type="match status" value="1"/>
</dbReference>
<organism evidence="5 6">
    <name type="scientific">Anaeromyxobacter dehalogenans (strain 2CP-C)</name>
    <dbReference type="NCBI Taxonomy" id="290397"/>
    <lineage>
        <taxon>Bacteria</taxon>
        <taxon>Pseudomonadati</taxon>
        <taxon>Myxococcota</taxon>
        <taxon>Myxococcia</taxon>
        <taxon>Myxococcales</taxon>
        <taxon>Cystobacterineae</taxon>
        <taxon>Anaeromyxobacteraceae</taxon>
        <taxon>Anaeromyxobacter</taxon>
    </lineage>
</organism>
<keyword evidence="5" id="KW-0121">Carboxypeptidase</keyword>
<reference evidence="5" key="1">
    <citation type="submission" date="2006-01" db="EMBL/GenBank/DDBJ databases">
        <title>Complete sequence of Anaeromyxobacter dehalogenans 2CP-C.</title>
        <authorList>
            <consortium name="US DOE Joint Genome Institute"/>
            <person name="Copeland A."/>
            <person name="Lucas S."/>
            <person name="Lapidus A."/>
            <person name="Barry K."/>
            <person name="Detter J.C."/>
            <person name="Glavina T."/>
            <person name="Hammon N."/>
            <person name="Israni S."/>
            <person name="Pitluck S."/>
            <person name="Brettin T."/>
            <person name="Bruce D."/>
            <person name="Han C."/>
            <person name="Tapia R."/>
            <person name="Gilna P."/>
            <person name="Kiss H."/>
            <person name="Schmutz J."/>
            <person name="Larimer F."/>
            <person name="Land M."/>
            <person name="Kyrpides N."/>
            <person name="Anderson I."/>
            <person name="Sanford R.A."/>
            <person name="Ritalahti K.M."/>
            <person name="Thomas H.S."/>
            <person name="Kirby J.R."/>
            <person name="Zhulin I.B."/>
            <person name="Loeffler F.E."/>
            <person name="Richardson P."/>
        </authorList>
    </citation>
    <scope>NUCLEOTIDE SEQUENCE</scope>
    <source>
        <strain evidence="5">2CP-C</strain>
    </source>
</reference>
<dbReference type="Gene3D" id="3.40.630.10">
    <property type="entry name" value="Zn peptidases"/>
    <property type="match status" value="1"/>
</dbReference>
<feature type="active site" evidence="3">
    <location>
        <position position="87"/>
    </location>
</feature>
<evidence type="ECO:0000256" key="2">
    <source>
        <dbReference type="ARBA" id="ARBA00022801"/>
    </source>
</evidence>
<gene>
    <name evidence="5" type="ordered locus">Adeh_0170</name>
</gene>
<feature type="active site" description="Proton acceptor" evidence="3">
    <location>
        <position position="146"/>
    </location>
</feature>
<keyword evidence="1" id="KW-0479">Metal-binding</keyword>
<evidence type="ECO:0000313" key="6">
    <source>
        <dbReference type="Proteomes" id="UP000001935"/>
    </source>
</evidence>
<evidence type="ECO:0000259" key="4">
    <source>
        <dbReference type="Pfam" id="PF07687"/>
    </source>
</evidence>
<dbReference type="OrthoDB" id="9809784at2"/>
<evidence type="ECO:0000256" key="1">
    <source>
        <dbReference type="ARBA" id="ARBA00022723"/>
    </source>
</evidence>
<dbReference type="STRING" id="290397.Adeh_0170"/>
<dbReference type="InterPro" id="IPR002933">
    <property type="entry name" value="Peptidase_M20"/>
</dbReference>
<dbReference type="PANTHER" id="PTHR43808:SF9">
    <property type="entry name" value="BLL0789 PROTEIN"/>
    <property type="match status" value="1"/>
</dbReference>
<dbReference type="Pfam" id="PF01546">
    <property type="entry name" value="Peptidase_M20"/>
    <property type="match status" value="1"/>
</dbReference>
<dbReference type="Pfam" id="PF07687">
    <property type="entry name" value="M20_dimer"/>
    <property type="match status" value="1"/>
</dbReference>
<dbReference type="InterPro" id="IPR017150">
    <property type="entry name" value="Pept_M20_glutamate_carboxypep"/>
</dbReference>
<sequence length="382" mass="39618">MAARIEDALTWLQGQRGAMEALLERLVAQNSFTQNRAGVEAVANVVAGQLRTLAMDVELRPSHHYGPHVLFTGRAAGAPVFLLGHTDTVFPPGTFEGFRREGDRARGPGVFDMKGGLVVMLFGLAAAKRAGVLERVAVRGVLVSEEEVGSPESQPVIRAHAAGAACALGFESGRPGDLVVTRRKGVASVRVEARGVAAHAGNEHEKGKSAIWSLARFVDRAQSLTDYARGLTVNVGTIAGGTTKNTVPDAASCEVDLRFETVADGQALREAVEAAARDAAIPGTALEVTPGAWRDPLERTPASSALAKEYGDCQRECGLGQGEAPLAGGGSDACTTGAAGIPTIDALGARGKAFHTLAEEVDLGSLVAKASALARFLARRAG</sequence>
<dbReference type="HOGENOM" id="CLU_021802_7_0_7"/>
<feature type="domain" description="Peptidase M20 dimerisation" evidence="4">
    <location>
        <begin position="182"/>
        <end position="282"/>
    </location>
</feature>
<keyword evidence="5" id="KW-0645">Protease</keyword>
<dbReference type="GO" id="GO:0004180">
    <property type="term" value="F:carboxypeptidase activity"/>
    <property type="evidence" value="ECO:0007669"/>
    <property type="project" value="UniProtKB-KW"/>
</dbReference>
<proteinExistence type="predicted"/>
<keyword evidence="2 5" id="KW-0378">Hydrolase</keyword>
<name>Q2IMB6_ANADE</name>
<dbReference type="eggNOG" id="COG0624">
    <property type="taxonomic scope" value="Bacteria"/>
</dbReference>
<dbReference type="EC" id="3.4.17.11" evidence="5"/>
<evidence type="ECO:0000313" key="5">
    <source>
        <dbReference type="EMBL" id="ABC79947.1"/>
    </source>
</evidence>
<accession>Q2IMB6</accession>
<dbReference type="PIRSF" id="PIRSF037238">
    <property type="entry name" value="Carboxypeptidase_G2"/>
    <property type="match status" value="1"/>
</dbReference>
<dbReference type="Gene3D" id="3.30.70.360">
    <property type="match status" value="1"/>
</dbReference>
<dbReference type="InterPro" id="IPR011650">
    <property type="entry name" value="Peptidase_M20_dimer"/>
</dbReference>
<evidence type="ECO:0000256" key="3">
    <source>
        <dbReference type="PIRSR" id="PIRSR037238-1"/>
    </source>
</evidence>
<dbReference type="CDD" id="cd03885">
    <property type="entry name" value="M20_CPDG2"/>
    <property type="match status" value="1"/>
</dbReference>
<dbReference type="EMBL" id="CP000251">
    <property type="protein sequence ID" value="ABC79947.1"/>
    <property type="molecule type" value="Genomic_DNA"/>
</dbReference>